<dbReference type="Proteomes" id="UP001610432">
    <property type="component" value="Unassembled WGS sequence"/>
</dbReference>
<dbReference type="RefSeq" id="XP_070887139.1">
    <property type="nucleotide sequence ID" value="XM_071028889.1"/>
</dbReference>
<feature type="region of interest" description="Disordered" evidence="6">
    <location>
        <begin position="680"/>
        <end position="739"/>
    </location>
</feature>
<dbReference type="InterPro" id="IPR045863">
    <property type="entry name" value="CorA_TM1_TM2"/>
</dbReference>
<evidence type="ECO:0000256" key="4">
    <source>
        <dbReference type="ARBA" id="ARBA00023136"/>
    </source>
</evidence>
<feature type="region of interest" description="Disordered" evidence="6">
    <location>
        <begin position="300"/>
        <end position="337"/>
    </location>
</feature>
<evidence type="ECO:0000256" key="2">
    <source>
        <dbReference type="ARBA" id="ARBA00022692"/>
    </source>
</evidence>
<dbReference type="InterPro" id="IPR002523">
    <property type="entry name" value="MgTranspt_CorA/ZnTranspt_ZntB"/>
</dbReference>
<evidence type="ECO:0000256" key="3">
    <source>
        <dbReference type="ARBA" id="ARBA00022989"/>
    </source>
</evidence>
<protein>
    <submittedName>
        <fullName evidence="8">Uncharacterized protein</fullName>
    </submittedName>
</protein>
<dbReference type="Pfam" id="PF01544">
    <property type="entry name" value="CorA"/>
    <property type="match status" value="1"/>
</dbReference>
<reference evidence="8 9" key="1">
    <citation type="submission" date="2024-07" db="EMBL/GenBank/DDBJ databases">
        <title>Section-level genome sequencing and comparative genomics of Aspergillus sections Usti and Cavernicolus.</title>
        <authorList>
            <consortium name="Lawrence Berkeley National Laboratory"/>
            <person name="Nybo J.L."/>
            <person name="Vesth T.C."/>
            <person name="Theobald S."/>
            <person name="Frisvad J.C."/>
            <person name="Larsen T.O."/>
            <person name="Kjaerboelling I."/>
            <person name="Rothschild-Mancinelli K."/>
            <person name="Lyhne E.K."/>
            <person name="Kogle M.E."/>
            <person name="Barry K."/>
            <person name="Clum A."/>
            <person name="Na H."/>
            <person name="Ledsgaard L."/>
            <person name="Lin J."/>
            <person name="Lipzen A."/>
            <person name="Kuo A."/>
            <person name="Riley R."/>
            <person name="Mondo S."/>
            <person name="Labutti K."/>
            <person name="Haridas S."/>
            <person name="Pangalinan J."/>
            <person name="Salamov A.A."/>
            <person name="Simmons B.A."/>
            <person name="Magnuson J.K."/>
            <person name="Chen J."/>
            <person name="Drula E."/>
            <person name="Henrissat B."/>
            <person name="Wiebenga A."/>
            <person name="Lubbers R.J."/>
            <person name="Gomes A.C."/>
            <person name="Macurrencykelacurrency M.R."/>
            <person name="Stajich J."/>
            <person name="Grigoriev I.V."/>
            <person name="Mortensen U.H."/>
            <person name="De Vries R.P."/>
            <person name="Baker S.E."/>
            <person name="Andersen M.R."/>
        </authorList>
    </citation>
    <scope>NUCLEOTIDE SEQUENCE [LARGE SCALE GENOMIC DNA]</scope>
    <source>
        <strain evidence="8 9">CBS 449.75</strain>
    </source>
</reference>
<keyword evidence="9" id="KW-1185">Reference proteome</keyword>
<feature type="transmembrane region" description="Helical" evidence="7">
    <location>
        <begin position="989"/>
        <end position="1008"/>
    </location>
</feature>
<evidence type="ECO:0000256" key="6">
    <source>
        <dbReference type="SAM" id="MobiDB-lite"/>
    </source>
</evidence>
<dbReference type="Gene3D" id="1.20.58.340">
    <property type="entry name" value="Magnesium transport protein CorA, transmembrane region"/>
    <property type="match status" value="1"/>
</dbReference>
<name>A0ABR4LUD0_9EURO</name>
<proteinExistence type="predicted"/>
<evidence type="ECO:0000256" key="7">
    <source>
        <dbReference type="SAM" id="Phobius"/>
    </source>
</evidence>
<sequence length="1022" mass="114821">MVQTLLSIEATSQVKSPSGDRALLGVKTLDCKHEAQESGQLQWLHMSQEMEFSDFATRALEAAGYRKEQAAGLLETIDVFLSDYERSCFQGKRFRQAASISFGRGRPLDGRGKSEMHLLVVPYFLLQNTQERNGSHGSKVHLVQALVQSAYHLNSSIAREHQQAVQRLYKHVSETIHVPELWVLSIGKKFIATCSPTPLYDGQRSLITTRIMGRHSFPPTIRITMDADFVFYLDSEQCSVWFEFTYRVHCTLSAALDQSIEWGNLEYRLESDGSLINGRIWPSLLRSIPGDKPLLILATPAKAPHPSGRSPSLIPLERTGGTKPSKGESADTVSASTKVLDPKTLEEYKIPYKLDSPKPGAEMTITVTRALTELDRKILYDHTRRLHAMENNEAPPRKRINDIMDPYYWPPAHVVDAAKLQAKNDAAHSYNSQSGNYGQLSGEGKEPFSHSGPDPETQPIFLWSIRQDTRTGSSGHGQVTPDEKPTSMQWMKALVAYIHYEILFNADVRSAKNYNNLPLKTKQDAERELARIQEASSLNNHWASLMSSFIGSVNVFLDLFIDRDYNCTVRGKIWAAVYTIIQTLSLPSRSAVFLFQCEMISIPFLRIVKGLKTLRDGLFGVDTLYITPSMVQIFFQIILLLADSSSEASRLLEEFQSKRDDDQLEIIMEESDQPHAAQTLLRRGTNNSENVEDETLWQRTLREGPPTEDDGDEVTEKGSYDEDHSSTGTESPSSDGPDYEQRQFFIHVNRHIDQVFAYIDQAKNECNAMFRSEDSYPTYNGVDHAKIIALILETTMRGHSTCQSIPTLDIEDIYVTYTTSLQLQARNRPSKNLLLDLNLLREEVDIILTNISGQLDVINVLYVDEDDGDSSPIATIHGSNTLAFEASYSPTLDGGVVVNKSTRKLLQDIQTRLEERRDVFDELKDRITKLESQIVQRVDIIQEDHGKAILVFTIVSTIFLPLSFVSSYLGMNASDIRDMELSQALFWEIAAPFTAVVITAVLVAAYNAGRILGWLSRGAAVV</sequence>
<organism evidence="8 9">
    <name type="scientific">Aspergillus lucknowensis</name>
    <dbReference type="NCBI Taxonomy" id="176173"/>
    <lineage>
        <taxon>Eukaryota</taxon>
        <taxon>Fungi</taxon>
        <taxon>Dikarya</taxon>
        <taxon>Ascomycota</taxon>
        <taxon>Pezizomycotina</taxon>
        <taxon>Eurotiomycetes</taxon>
        <taxon>Eurotiomycetidae</taxon>
        <taxon>Eurotiales</taxon>
        <taxon>Aspergillaceae</taxon>
        <taxon>Aspergillus</taxon>
        <taxon>Aspergillus subgen. Nidulantes</taxon>
    </lineage>
</organism>
<gene>
    <name evidence="8" type="ORF">BJX67DRAFT_351219</name>
</gene>
<accession>A0ABR4LUD0</accession>
<keyword evidence="2 7" id="KW-0812">Transmembrane</keyword>
<keyword evidence="3 7" id="KW-1133">Transmembrane helix</keyword>
<feature type="coiled-coil region" evidence="5">
    <location>
        <begin position="906"/>
        <end position="933"/>
    </location>
</feature>
<feature type="transmembrane region" description="Helical" evidence="7">
    <location>
        <begin position="949"/>
        <end position="969"/>
    </location>
</feature>
<dbReference type="EMBL" id="JBFXLQ010000015">
    <property type="protein sequence ID" value="KAL2868160.1"/>
    <property type="molecule type" value="Genomic_DNA"/>
</dbReference>
<comment type="subcellular location">
    <subcellularLocation>
        <location evidence="1">Cell membrane</location>
        <topology evidence="1">Multi-pass membrane protein</topology>
    </subcellularLocation>
</comment>
<evidence type="ECO:0000256" key="5">
    <source>
        <dbReference type="SAM" id="Coils"/>
    </source>
</evidence>
<keyword evidence="4 7" id="KW-0472">Membrane</keyword>
<keyword evidence="5" id="KW-0175">Coiled coil</keyword>
<dbReference type="PANTHER" id="PTHR46494">
    <property type="entry name" value="CORA FAMILY METAL ION TRANSPORTER (EUROFUNG)"/>
    <property type="match status" value="1"/>
</dbReference>
<evidence type="ECO:0000313" key="9">
    <source>
        <dbReference type="Proteomes" id="UP001610432"/>
    </source>
</evidence>
<feature type="compositionally biased region" description="Basic and acidic residues" evidence="6">
    <location>
        <begin position="714"/>
        <end position="725"/>
    </location>
</feature>
<dbReference type="SUPFAM" id="SSF144083">
    <property type="entry name" value="Magnesium transport protein CorA, transmembrane region"/>
    <property type="match status" value="1"/>
</dbReference>
<dbReference type="GeneID" id="98143961"/>
<comment type="caution">
    <text evidence="8">The sequence shown here is derived from an EMBL/GenBank/DDBJ whole genome shotgun (WGS) entry which is preliminary data.</text>
</comment>
<evidence type="ECO:0000256" key="1">
    <source>
        <dbReference type="ARBA" id="ARBA00004651"/>
    </source>
</evidence>
<evidence type="ECO:0000313" key="8">
    <source>
        <dbReference type="EMBL" id="KAL2868160.1"/>
    </source>
</evidence>
<feature type="region of interest" description="Disordered" evidence="6">
    <location>
        <begin position="426"/>
        <end position="454"/>
    </location>
</feature>
<feature type="compositionally biased region" description="Polar residues" evidence="6">
    <location>
        <begin position="429"/>
        <end position="439"/>
    </location>
</feature>
<dbReference type="PANTHER" id="PTHR46494:SF1">
    <property type="entry name" value="CORA FAMILY METAL ION TRANSPORTER (EUROFUNG)"/>
    <property type="match status" value="1"/>
</dbReference>